<evidence type="ECO:0000313" key="1">
    <source>
        <dbReference type="EMBL" id="RST97290.1"/>
    </source>
</evidence>
<dbReference type="AlphaFoldDB" id="A0A429ZU83"/>
<accession>A0A429ZU83</accession>
<dbReference type="Proteomes" id="UP000287239">
    <property type="component" value="Unassembled WGS sequence"/>
</dbReference>
<protein>
    <submittedName>
        <fullName evidence="1">Uncharacterized protein</fullName>
    </submittedName>
</protein>
<keyword evidence="2" id="KW-1185">Reference proteome</keyword>
<dbReference type="OrthoDB" id="1861853at2"/>
<gene>
    <name evidence="1" type="ORF">CBF35_03315</name>
</gene>
<dbReference type="EMBL" id="NGJU01000003">
    <property type="protein sequence ID" value="RST97290.1"/>
    <property type="molecule type" value="Genomic_DNA"/>
</dbReference>
<organism evidence="1 2">
    <name type="scientific">Vagococcus salmoninarum</name>
    <dbReference type="NCBI Taxonomy" id="2739"/>
    <lineage>
        <taxon>Bacteria</taxon>
        <taxon>Bacillati</taxon>
        <taxon>Bacillota</taxon>
        <taxon>Bacilli</taxon>
        <taxon>Lactobacillales</taxon>
        <taxon>Enterococcaceae</taxon>
        <taxon>Vagococcus</taxon>
    </lineage>
</organism>
<dbReference type="RefSeq" id="WP_126778555.1">
    <property type="nucleotide sequence ID" value="NZ_NGJU01000003.1"/>
</dbReference>
<evidence type="ECO:0000313" key="2">
    <source>
        <dbReference type="Proteomes" id="UP000287239"/>
    </source>
</evidence>
<reference evidence="1 2" key="1">
    <citation type="submission" date="2017-05" db="EMBL/GenBank/DDBJ databases">
        <title>Vagococcus spp. assemblies.</title>
        <authorList>
            <person name="Gulvik C.A."/>
        </authorList>
    </citation>
    <scope>NUCLEOTIDE SEQUENCE [LARGE SCALE GENOMIC DNA]</scope>
    <source>
        <strain evidence="1 2">NCFB 2777</strain>
    </source>
</reference>
<dbReference type="GeneID" id="98567385"/>
<name>A0A429ZU83_9ENTE</name>
<comment type="caution">
    <text evidence="1">The sequence shown here is derived from an EMBL/GenBank/DDBJ whole genome shotgun (WGS) entry which is preliminary data.</text>
</comment>
<proteinExistence type="predicted"/>
<sequence>MGKKRMLKLGWLVSLVALVWLVTSTTHAWLVERTTTLENSLLVGKVDNEIIEEFDQQVKKNVTVKNTGNITAFIRVKVIPSWLEPETGVTLGLPAEGTYSLSFNETDWFESAGYWYHRQPVASQGETSVLIYEGQPKADLATAYEGKQFKLEIMTQSVQSEPLEGVIGLWGMNPQANN</sequence>